<evidence type="ECO:0000256" key="1">
    <source>
        <dbReference type="ARBA" id="ARBA00023015"/>
    </source>
</evidence>
<dbReference type="InterPro" id="IPR009057">
    <property type="entry name" value="Homeodomain-like_sf"/>
</dbReference>
<evidence type="ECO:0000256" key="4">
    <source>
        <dbReference type="ARBA" id="ARBA00023163"/>
    </source>
</evidence>
<feature type="compositionally biased region" description="Basic residues" evidence="5">
    <location>
        <begin position="319"/>
        <end position="328"/>
    </location>
</feature>
<keyword evidence="1" id="KW-0805">Transcription regulation</keyword>
<protein>
    <submittedName>
        <fullName evidence="7">Helix-turn-helix domain-containing protein</fullName>
    </submittedName>
</protein>
<sequence>MKYFDQAPIFKLYGGREEWSRAERVHCETIASRSRLHNWHIRPHRHSGLYQILYLHRGRAVVCLDEARHAVTGPAIVEVPQAFVHGFEFDENCMGHVVTIAYPLLAHLAQILGPRAAPPAQPVIHALGRGSGTGLRDAFAHLNAHYLSQDDFRDARIEAWLTLIYARLRSQRSGADPGGPPRARSLEHHTRFSELLESSYTRHHDVAWYAAQMGMTAAHLNVITRTHAGKSPLQLIHERLALEAGRSLVYTSMTIGEISDALGFSEPAHFTRFFRKAAGESPRAFRQRAWDQGSAAVQPGGRDQFPAESPTAASVRASSRTKARRSMP</sequence>
<name>A0ABN0TEL2_9BURK</name>
<dbReference type="InterPro" id="IPR020449">
    <property type="entry name" value="Tscrpt_reg_AraC-type_HTH"/>
</dbReference>
<dbReference type="InterPro" id="IPR003313">
    <property type="entry name" value="AraC-bd"/>
</dbReference>
<dbReference type="PROSITE" id="PS01124">
    <property type="entry name" value="HTH_ARAC_FAMILY_2"/>
    <property type="match status" value="1"/>
</dbReference>
<evidence type="ECO:0000313" key="8">
    <source>
        <dbReference type="Proteomes" id="UP001501176"/>
    </source>
</evidence>
<dbReference type="Proteomes" id="UP001501176">
    <property type="component" value="Unassembled WGS sequence"/>
</dbReference>
<keyword evidence="2" id="KW-0238">DNA-binding</keyword>
<dbReference type="InterPro" id="IPR047264">
    <property type="entry name" value="Cupin_HpaA-like_N"/>
</dbReference>
<dbReference type="Pfam" id="PF02311">
    <property type="entry name" value="AraC_binding"/>
    <property type="match status" value="1"/>
</dbReference>
<keyword evidence="8" id="KW-1185">Reference proteome</keyword>
<accession>A0ABN0TEL2</accession>
<dbReference type="Pfam" id="PF12833">
    <property type="entry name" value="HTH_18"/>
    <property type="match status" value="1"/>
</dbReference>
<dbReference type="EMBL" id="BAAAFN010000006">
    <property type="protein sequence ID" value="GAA0219725.1"/>
    <property type="molecule type" value="Genomic_DNA"/>
</dbReference>
<comment type="caution">
    <text evidence="7">The sequence shown here is derived from an EMBL/GenBank/DDBJ whole genome shotgun (WGS) entry which is preliminary data.</text>
</comment>
<evidence type="ECO:0000313" key="7">
    <source>
        <dbReference type="EMBL" id="GAA0219725.1"/>
    </source>
</evidence>
<evidence type="ECO:0000256" key="3">
    <source>
        <dbReference type="ARBA" id="ARBA00023159"/>
    </source>
</evidence>
<dbReference type="PANTHER" id="PTHR43280">
    <property type="entry name" value="ARAC-FAMILY TRANSCRIPTIONAL REGULATOR"/>
    <property type="match status" value="1"/>
</dbReference>
<feature type="domain" description="HTH araC/xylS-type" evidence="6">
    <location>
        <begin position="190"/>
        <end position="288"/>
    </location>
</feature>
<feature type="region of interest" description="Disordered" evidence="5">
    <location>
        <begin position="286"/>
        <end position="328"/>
    </location>
</feature>
<evidence type="ECO:0000256" key="2">
    <source>
        <dbReference type="ARBA" id="ARBA00023125"/>
    </source>
</evidence>
<keyword evidence="4" id="KW-0804">Transcription</keyword>
<dbReference type="PANTHER" id="PTHR43280:SF32">
    <property type="entry name" value="TRANSCRIPTIONAL REGULATORY PROTEIN"/>
    <property type="match status" value="1"/>
</dbReference>
<dbReference type="Gene3D" id="1.10.10.60">
    <property type="entry name" value="Homeodomain-like"/>
    <property type="match status" value="1"/>
</dbReference>
<dbReference type="SMART" id="SM00342">
    <property type="entry name" value="HTH_ARAC"/>
    <property type="match status" value="1"/>
</dbReference>
<organism evidence="7 8">
    <name type="scientific">Castellaniella daejeonensis</name>
    <dbReference type="NCBI Taxonomy" id="659013"/>
    <lineage>
        <taxon>Bacteria</taxon>
        <taxon>Pseudomonadati</taxon>
        <taxon>Pseudomonadota</taxon>
        <taxon>Betaproteobacteria</taxon>
        <taxon>Burkholderiales</taxon>
        <taxon>Alcaligenaceae</taxon>
        <taxon>Castellaniella</taxon>
    </lineage>
</organism>
<evidence type="ECO:0000259" key="6">
    <source>
        <dbReference type="PROSITE" id="PS01124"/>
    </source>
</evidence>
<dbReference type="InterPro" id="IPR011051">
    <property type="entry name" value="RmlC_Cupin_sf"/>
</dbReference>
<proteinExistence type="predicted"/>
<dbReference type="SUPFAM" id="SSF51182">
    <property type="entry name" value="RmlC-like cupins"/>
    <property type="match status" value="1"/>
</dbReference>
<gene>
    <name evidence="7" type="ORF">GCM10009125_05830</name>
</gene>
<evidence type="ECO:0000256" key="5">
    <source>
        <dbReference type="SAM" id="MobiDB-lite"/>
    </source>
</evidence>
<keyword evidence="3" id="KW-0010">Activator</keyword>
<dbReference type="PRINTS" id="PR00032">
    <property type="entry name" value="HTHARAC"/>
</dbReference>
<dbReference type="SUPFAM" id="SSF46689">
    <property type="entry name" value="Homeodomain-like"/>
    <property type="match status" value="1"/>
</dbReference>
<dbReference type="CDD" id="cd06999">
    <property type="entry name" value="cupin_HpaA-like_N"/>
    <property type="match status" value="1"/>
</dbReference>
<dbReference type="InterPro" id="IPR018060">
    <property type="entry name" value="HTH_AraC"/>
</dbReference>
<dbReference type="RefSeq" id="WP_325124165.1">
    <property type="nucleotide sequence ID" value="NZ_BAAAFN010000006.1"/>
</dbReference>
<reference evidence="7 8" key="1">
    <citation type="journal article" date="2019" name="Int. J. Syst. Evol. Microbiol.">
        <title>The Global Catalogue of Microorganisms (GCM) 10K type strain sequencing project: providing services to taxonomists for standard genome sequencing and annotation.</title>
        <authorList>
            <consortium name="The Broad Institute Genomics Platform"/>
            <consortium name="The Broad Institute Genome Sequencing Center for Infectious Disease"/>
            <person name="Wu L."/>
            <person name="Ma J."/>
        </authorList>
    </citation>
    <scope>NUCLEOTIDE SEQUENCE [LARGE SCALE GENOMIC DNA]</scope>
    <source>
        <strain evidence="7 8">JCM 16240</strain>
    </source>
</reference>